<dbReference type="GO" id="GO:0000160">
    <property type="term" value="P:phosphorelay signal transduction system"/>
    <property type="evidence" value="ECO:0007669"/>
    <property type="project" value="UniProtKB-KW"/>
</dbReference>
<feature type="modified residue" description="4-aspartylphosphate" evidence="8">
    <location>
        <position position="56"/>
    </location>
</feature>
<dbReference type="InterPro" id="IPR001789">
    <property type="entry name" value="Sig_transdc_resp-reg_receiver"/>
</dbReference>
<dbReference type="SMART" id="SM00448">
    <property type="entry name" value="REC"/>
    <property type="match status" value="1"/>
</dbReference>
<dbReference type="SUPFAM" id="SSF52172">
    <property type="entry name" value="CheY-like"/>
    <property type="match status" value="1"/>
</dbReference>
<dbReference type="Pfam" id="PF00072">
    <property type="entry name" value="Response_reg"/>
    <property type="match status" value="1"/>
</dbReference>
<dbReference type="InterPro" id="IPR051552">
    <property type="entry name" value="HptR"/>
</dbReference>
<dbReference type="InterPro" id="IPR020449">
    <property type="entry name" value="Tscrpt_reg_AraC-type_HTH"/>
</dbReference>
<dbReference type="PROSITE" id="PS50110">
    <property type="entry name" value="RESPONSE_REGULATORY"/>
    <property type="match status" value="1"/>
</dbReference>
<feature type="domain" description="HTH araC/xylS-type" evidence="10">
    <location>
        <begin position="401"/>
        <end position="499"/>
    </location>
</feature>
<dbReference type="Pfam" id="PF12833">
    <property type="entry name" value="HTH_18"/>
    <property type="match status" value="1"/>
</dbReference>
<evidence type="ECO:0000256" key="8">
    <source>
        <dbReference type="PROSITE-ProRule" id="PRU00169"/>
    </source>
</evidence>
<evidence type="ECO:0000256" key="4">
    <source>
        <dbReference type="ARBA" id="ARBA00023012"/>
    </source>
</evidence>
<feature type="domain" description="Response regulatory" evidence="11">
    <location>
        <begin position="4"/>
        <end position="121"/>
    </location>
</feature>
<dbReference type="PANTHER" id="PTHR42713:SF3">
    <property type="entry name" value="TRANSCRIPTIONAL REGULATORY PROTEIN HPTR"/>
    <property type="match status" value="1"/>
</dbReference>
<evidence type="ECO:0000256" key="9">
    <source>
        <dbReference type="SAM" id="Coils"/>
    </source>
</evidence>
<dbReference type="SMART" id="SM00342">
    <property type="entry name" value="HTH_ARAC"/>
    <property type="match status" value="1"/>
</dbReference>
<dbReference type="SUPFAM" id="SSF46689">
    <property type="entry name" value="Homeodomain-like"/>
    <property type="match status" value="2"/>
</dbReference>
<evidence type="ECO:0000256" key="7">
    <source>
        <dbReference type="ARBA" id="ARBA00023163"/>
    </source>
</evidence>
<dbReference type="AlphaFoldDB" id="A0A368X700"/>
<dbReference type="PANTHER" id="PTHR42713">
    <property type="entry name" value="HISTIDINE KINASE-RELATED"/>
    <property type="match status" value="1"/>
</dbReference>
<evidence type="ECO:0000259" key="10">
    <source>
        <dbReference type="PROSITE" id="PS01124"/>
    </source>
</evidence>
<evidence type="ECO:0000256" key="2">
    <source>
        <dbReference type="ARBA" id="ARBA00022490"/>
    </source>
</evidence>
<dbReference type="PROSITE" id="PS01124">
    <property type="entry name" value="HTH_ARAC_FAMILY_2"/>
    <property type="match status" value="1"/>
</dbReference>
<keyword evidence="9" id="KW-0175">Coiled coil</keyword>
<organism evidence="12 13">
    <name type="scientific">Saliterribacillus persicus</name>
    <dbReference type="NCBI Taxonomy" id="930114"/>
    <lineage>
        <taxon>Bacteria</taxon>
        <taxon>Bacillati</taxon>
        <taxon>Bacillota</taxon>
        <taxon>Bacilli</taxon>
        <taxon>Bacillales</taxon>
        <taxon>Bacillaceae</taxon>
        <taxon>Saliterribacillus</taxon>
    </lineage>
</organism>
<dbReference type="GO" id="GO:0003700">
    <property type="term" value="F:DNA-binding transcription factor activity"/>
    <property type="evidence" value="ECO:0007669"/>
    <property type="project" value="InterPro"/>
</dbReference>
<gene>
    <name evidence="12" type="ORF">DFR57_12328</name>
</gene>
<proteinExistence type="predicted"/>
<accession>A0A368X700</accession>
<sequence length="504" mass="59635">MTLKMLIVDDEPLICEGLSRTIPWNDLDIEVIGTAQNGKQAIEIIEEKKIDIVITDVHMPELDGIGLSRIIAKNHPEIRIVIISGYDEFEYARQAIRIGVKDYLLKPVDIDELLQLIEKVKLDIEQSRKKEIDNEETLLLHYLTQQLFHLIDRQQLDKKLNLQVYEYQLMLIERKAYMDHQLNHEEWKEKIRQVLVSNEVAFVLMKMHENQLLVLFFDRNNLDKVQLGQITEKLAEIRDMNMLIGLSSFYRDLTNVRSVYNALIDRLDFFRGTHRQIVTETEKIDRNQYYQINEKIITALGEQLFQSDEAMLEEITEQLFNEFTENCLTLEQMIEQLQEVLRQLKERGEHTMIEQVELGVDKHIDSLIYNSVPALKTLLIEDLERLKSCVRQLNQNHRIIHQAKQYIEENYQKDIKAIEVAEAHFITPNYFSLLFKQETGCNYSEYLNTIRINKAKALLLDTPNKVFEIAEYVGYREYKYFVQVFKNFVGMTPTQYRRIHCVKK</sequence>
<dbReference type="Proteomes" id="UP000252585">
    <property type="component" value="Unassembled WGS sequence"/>
</dbReference>
<dbReference type="InterPro" id="IPR009057">
    <property type="entry name" value="Homeodomain-like_sf"/>
</dbReference>
<keyword evidence="4" id="KW-0902">Two-component regulatory system</keyword>
<keyword evidence="7" id="KW-0804">Transcription</keyword>
<evidence type="ECO:0000313" key="13">
    <source>
        <dbReference type="Proteomes" id="UP000252585"/>
    </source>
</evidence>
<evidence type="ECO:0000256" key="6">
    <source>
        <dbReference type="ARBA" id="ARBA00023125"/>
    </source>
</evidence>
<dbReference type="Gene3D" id="3.40.50.2300">
    <property type="match status" value="1"/>
</dbReference>
<dbReference type="InterPro" id="IPR011006">
    <property type="entry name" value="CheY-like_superfamily"/>
</dbReference>
<keyword evidence="5" id="KW-0805">Transcription regulation</keyword>
<comment type="subcellular location">
    <subcellularLocation>
        <location evidence="1">Cytoplasm</location>
    </subcellularLocation>
</comment>
<name>A0A368X700_9BACI</name>
<dbReference type="GO" id="GO:0005737">
    <property type="term" value="C:cytoplasm"/>
    <property type="evidence" value="ECO:0007669"/>
    <property type="project" value="UniProtKB-SubCell"/>
</dbReference>
<dbReference type="InterPro" id="IPR018060">
    <property type="entry name" value="HTH_AraC"/>
</dbReference>
<dbReference type="PROSITE" id="PS00041">
    <property type="entry name" value="HTH_ARAC_FAMILY_1"/>
    <property type="match status" value="1"/>
</dbReference>
<evidence type="ECO:0000313" key="12">
    <source>
        <dbReference type="EMBL" id="RCW62758.1"/>
    </source>
</evidence>
<dbReference type="Gene3D" id="1.10.10.60">
    <property type="entry name" value="Homeodomain-like"/>
    <property type="match status" value="2"/>
</dbReference>
<dbReference type="PRINTS" id="PR00032">
    <property type="entry name" value="HTHARAC"/>
</dbReference>
<dbReference type="InterPro" id="IPR018062">
    <property type="entry name" value="HTH_AraC-typ_CS"/>
</dbReference>
<keyword evidence="3 8" id="KW-0597">Phosphoprotein</keyword>
<protein>
    <submittedName>
        <fullName evidence="12">AraC family two component transcriptional regulator</fullName>
    </submittedName>
</protein>
<keyword evidence="13" id="KW-1185">Reference proteome</keyword>
<reference evidence="12 13" key="1">
    <citation type="submission" date="2018-07" db="EMBL/GenBank/DDBJ databases">
        <title>Genomic Encyclopedia of Type Strains, Phase IV (KMG-IV): sequencing the most valuable type-strain genomes for metagenomic binning, comparative biology and taxonomic classification.</title>
        <authorList>
            <person name="Goeker M."/>
        </authorList>
    </citation>
    <scope>NUCLEOTIDE SEQUENCE [LARGE SCALE GENOMIC DNA]</scope>
    <source>
        <strain evidence="12 13">DSM 27696</strain>
    </source>
</reference>
<evidence type="ECO:0000256" key="5">
    <source>
        <dbReference type="ARBA" id="ARBA00023015"/>
    </source>
</evidence>
<evidence type="ECO:0000256" key="3">
    <source>
        <dbReference type="ARBA" id="ARBA00022553"/>
    </source>
</evidence>
<feature type="coiled-coil region" evidence="9">
    <location>
        <begin position="320"/>
        <end position="354"/>
    </location>
</feature>
<dbReference type="GO" id="GO:0043565">
    <property type="term" value="F:sequence-specific DNA binding"/>
    <property type="evidence" value="ECO:0007669"/>
    <property type="project" value="InterPro"/>
</dbReference>
<dbReference type="EMBL" id="QPJJ01000023">
    <property type="protein sequence ID" value="RCW62758.1"/>
    <property type="molecule type" value="Genomic_DNA"/>
</dbReference>
<evidence type="ECO:0000259" key="11">
    <source>
        <dbReference type="PROSITE" id="PS50110"/>
    </source>
</evidence>
<dbReference type="CDD" id="cd17536">
    <property type="entry name" value="REC_YesN-like"/>
    <property type="match status" value="1"/>
</dbReference>
<evidence type="ECO:0000256" key="1">
    <source>
        <dbReference type="ARBA" id="ARBA00004496"/>
    </source>
</evidence>
<comment type="caution">
    <text evidence="12">The sequence shown here is derived from an EMBL/GenBank/DDBJ whole genome shotgun (WGS) entry which is preliminary data.</text>
</comment>
<keyword evidence="6" id="KW-0238">DNA-binding</keyword>
<keyword evidence="2" id="KW-0963">Cytoplasm</keyword>
<dbReference type="RefSeq" id="WP_114354508.1">
    <property type="nucleotide sequence ID" value="NZ_QPJJ01000023.1"/>
</dbReference>
<dbReference type="OrthoDB" id="342399at2"/>